<organism evidence="1 2">
    <name type="scientific">Streptomyces griseomycini</name>
    <dbReference type="NCBI Taxonomy" id="66895"/>
    <lineage>
        <taxon>Bacteria</taxon>
        <taxon>Bacillati</taxon>
        <taxon>Actinomycetota</taxon>
        <taxon>Actinomycetes</taxon>
        <taxon>Kitasatosporales</taxon>
        <taxon>Streptomycetaceae</taxon>
        <taxon>Streptomyces</taxon>
    </lineage>
</organism>
<dbReference type="RefSeq" id="WP_229889847.1">
    <property type="nucleotide sequence ID" value="NZ_BMTI01000005.1"/>
</dbReference>
<dbReference type="EMBL" id="JACHJI010000004">
    <property type="protein sequence ID" value="MBB4898612.1"/>
    <property type="molecule type" value="Genomic_DNA"/>
</dbReference>
<dbReference type="Proteomes" id="UP000579523">
    <property type="component" value="Unassembled WGS sequence"/>
</dbReference>
<evidence type="ECO:0000313" key="1">
    <source>
        <dbReference type="EMBL" id="MBB4898612.1"/>
    </source>
</evidence>
<evidence type="ECO:0000313" key="2">
    <source>
        <dbReference type="Proteomes" id="UP000579523"/>
    </source>
</evidence>
<proteinExistence type="predicted"/>
<sequence length="72" mass="7061">MIATAFRGGAAPRSSLPARSRALFLALVSLLATLPAVGLVVTTGGWSGGHRSEVTVTVTDAGGGAVLPCRGG</sequence>
<reference evidence="1 2" key="1">
    <citation type="submission" date="2020-08" db="EMBL/GenBank/DDBJ databases">
        <title>Genomic Encyclopedia of Type Strains, Phase III (KMG-III): the genomes of soil and plant-associated and newly described type strains.</title>
        <authorList>
            <person name="Whitman W."/>
        </authorList>
    </citation>
    <scope>NUCLEOTIDE SEQUENCE [LARGE SCALE GENOMIC DNA]</scope>
    <source>
        <strain evidence="1 2">CECT 3273</strain>
    </source>
</reference>
<comment type="caution">
    <text evidence="1">The sequence shown here is derived from an EMBL/GenBank/DDBJ whole genome shotgun (WGS) entry which is preliminary data.</text>
</comment>
<keyword evidence="2" id="KW-1185">Reference proteome</keyword>
<name>A0A7W7LYX3_9ACTN</name>
<accession>A0A7W7LYX3</accession>
<dbReference type="AlphaFoldDB" id="A0A7W7LYX3"/>
<protein>
    <submittedName>
        <fullName evidence="1">Uncharacterized protein</fullName>
    </submittedName>
</protein>
<gene>
    <name evidence="1" type="ORF">FHS37_002670</name>
</gene>